<dbReference type="Pfam" id="PF04273">
    <property type="entry name" value="BLH_phosphatase"/>
    <property type="match status" value="1"/>
</dbReference>
<gene>
    <name evidence="3" type="ORF">D8I30_12010</name>
</gene>
<name>A0A494RH25_9CAUL</name>
<dbReference type="SUPFAM" id="SSF52799">
    <property type="entry name" value="(Phosphotyrosine protein) phosphatases II"/>
    <property type="match status" value="1"/>
</dbReference>
<evidence type="ECO:0000259" key="2">
    <source>
        <dbReference type="Pfam" id="PF04273"/>
    </source>
</evidence>
<dbReference type="AlphaFoldDB" id="A0A494RH25"/>
<dbReference type="OrthoDB" id="9805710at2"/>
<feature type="compositionally biased region" description="Basic and acidic residues" evidence="1">
    <location>
        <begin position="1"/>
        <end position="19"/>
    </location>
</feature>
<keyword evidence="4" id="KW-1185">Reference proteome</keyword>
<feature type="region of interest" description="Disordered" evidence="1">
    <location>
        <begin position="1"/>
        <end position="41"/>
    </location>
</feature>
<reference evidence="3 4" key="1">
    <citation type="submission" date="2018-10" db="EMBL/GenBank/DDBJ databases">
        <title>Complete genome sequence of Brevundimonas naejangsanensis BRV3.</title>
        <authorList>
            <person name="Berrios L."/>
            <person name="Ely B."/>
        </authorList>
    </citation>
    <scope>NUCLEOTIDE SEQUENCE [LARGE SCALE GENOMIC DNA]</scope>
    <source>
        <strain evidence="3 4">BRV3</strain>
    </source>
</reference>
<proteinExistence type="predicted"/>
<dbReference type="Proteomes" id="UP000276984">
    <property type="component" value="Chromosome"/>
</dbReference>
<feature type="domain" description="Beta-lactamase hydrolase-like protein phosphatase-like" evidence="2">
    <location>
        <begin position="55"/>
        <end position="154"/>
    </location>
</feature>
<organism evidence="3 4">
    <name type="scientific">Brevundimonas naejangsanensis</name>
    <dbReference type="NCBI Taxonomy" id="588932"/>
    <lineage>
        <taxon>Bacteria</taxon>
        <taxon>Pseudomonadati</taxon>
        <taxon>Pseudomonadota</taxon>
        <taxon>Alphaproteobacteria</taxon>
        <taxon>Caulobacterales</taxon>
        <taxon>Caulobacteraceae</taxon>
        <taxon>Brevundimonas</taxon>
    </lineage>
</organism>
<evidence type="ECO:0000256" key="1">
    <source>
        <dbReference type="SAM" id="MobiDB-lite"/>
    </source>
</evidence>
<dbReference type="EMBL" id="CP032707">
    <property type="protein sequence ID" value="AYG95817.1"/>
    <property type="molecule type" value="Genomic_DNA"/>
</dbReference>
<dbReference type="GO" id="GO:0016787">
    <property type="term" value="F:hydrolase activity"/>
    <property type="evidence" value="ECO:0007669"/>
    <property type="project" value="InterPro"/>
</dbReference>
<dbReference type="InterPro" id="IPR005939">
    <property type="entry name" value="BLH_phosphatase-like"/>
</dbReference>
<dbReference type="Gene3D" id="3.90.190.10">
    <property type="entry name" value="Protein tyrosine phosphatase superfamily"/>
    <property type="match status" value="1"/>
</dbReference>
<sequence>MATDRFRAGSLPESRRDGNSRASRRPGQLSSDRRRQSRGACKKAVAMSEPVVLVSNVWITGQMSPQRLAELAVRLGLKRVVNHRPDHEEAGQATSAELAAVAAEAGLVYVAAPVSGLPSAEAVEATALVLSHGEPTLMFCRSGMRSTAAWAMAERLNGADPEDLRATARQAGYDLSRLPL</sequence>
<protein>
    <submittedName>
        <fullName evidence="3">TIGR01244 family phosphatase</fullName>
    </submittedName>
</protein>
<evidence type="ECO:0000313" key="4">
    <source>
        <dbReference type="Proteomes" id="UP000276984"/>
    </source>
</evidence>
<accession>A0A494RH25</accession>
<dbReference type="NCBIfam" id="TIGR01244">
    <property type="entry name" value="TIGR01244 family sulfur transferase"/>
    <property type="match status" value="1"/>
</dbReference>
<dbReference type="InterPro" id="IPR029021">
    <property type="entry name" value="Prot-tyrosine_phosphatase-like"/>
</dbReference>
<evidence type="ECO:0000313" key="3">
    <source>
        <dbReference type="EMBL" id="AYG95817.1"/>
    </source>
</evidence>